<sequence>MTWRVDVERIAGILAGSATIDPGVNAVRGSNWQGKSSFIEALKAGLGTSTELTEGADSGRVELRTPDGTVTVDLVRENGSVVRQGTPYLDAEYDLIRAELFACLDERNEIRRTVRRGENLEDVLMRPLDFQDIDEQIADLKREREQVDAELSQAEEASKRLPSVQRTVENLEAEIEELREKREKIASADEDRDDDGSTQRALSRAQTERNEAEQRVERLEASIERTEERLEDRREELAELAVPDDDVEERLVAARERLSEHERDLEILQSLYSATELVLDENRVALVTDVQRDLVADELTCWICGQDTTRSDVESQLDALGDELTDRRATTESLRSEVEDLENRREEIQQRKRRQADLETEIVDLEDTLADREESLESARERLREGTTRVEELSEDVDETMEELSDVESEIKFREAELDDSQAELEQLQARADRLDTLRAEREDLTSEIETLRNRKDRIRREAREAFDETMREIISRFDTGFETARLTADFEIVVARDGREASLDALSEGELELIGFVAALAGRESFDVDESVPLLLVDGVGGLDDANLHTLVEYLQDRAEYLVFTAYPEYDAFDGHEIDPTEWTVANEGRVSID</sequence>
<name>A0A1G7KCW8_9EURY</name>
<dbReference type="InterPro" id="IPR038729">
    <property type="entry name" value="Rad50/SbcC_AAA"/>
</dbReference>
<evidence type="ECO:0000256" key="3">
    <source>
        <dbReference type="SAM" id="Coils"/>
    </source>
</evidence>
<dbReference type="Gene3D" id="1.20.1480.30">
    <property type="entry name" value="Designed four-helix bundle protein"/>
    <property type="match status" value="1"/>
</dbReference>
<feature type="region of interest" description="Disordered" evidence="4">
    <location>
        <begin position="182"/>
        <end position="220"/>
    </location>
</feature>
<protein>
    <recommendedName>
        <fullName evidence="5">Rad50/SbcC-type AAA domain-containing protein</fullName>
    </recommendedName>
</protein>
<evidence type="ECO:0000256" key="2">
    <source>
        <dbReference type="ARBA" id="ARBA00049666"/>
    </source>
</evidence>
<comment type="similarity">
    <text evidence="2">Belongs to the Sph1/Sph2 family.</text>
</comment>
<reference evidence="7" key="1">
    <citation type="submission" date="2016-10" db="EMBL/GenBank/DDBJ databases">
        <authorList>
            <person name="Varghese N."/>
            <person name="Submissions S."/>
        </authorList>
    </citation>
    <scope>NUCLEOTIDE SEQUENCE [LARGE SCALE GENOMIC DNA]</scope>
    <source>
        <strain evidence="7">IBRC-M 10760</strain>
    </source>
</reference>
<evidence type="ECO:0000256" key="1">
    <source>
        <dbReference type="ARBA" id="ARBA00023054"/>
    </source>
</evidence>
<feature type="coiled-coil region" evidence="3">
    <location>
        <begin position="324"/>
        <end position="469"/>
    </location>
</feature>
<evidence type="ECO:0000313" key="6">
    <source>
        <dbReference type="EMBL" id="SDF34901.1"/>
    </source>
</evidence>
<dbReference type="STRING" id="660518.SAMN05216218_105255"/>
<dbReference type="SUPFAM" id="SSF57997">
    <property type="entry name" value="Tropomyosin"/>
    <property type="match status" value="1"/>
</dbReference>
<evidence type="ECO:0000313" key="7">
    <source>
        <dbReference type="Proteomes" id="UP000199076"/>
    </source>
</evidence>
<feature type="compositionally biased region" description="Basic and acidic residues" evidence="4">
    <location>
        <begin position="206"/>
        <end position="220"/>
    </location>
</feature>
<gene>
    <name evidence="6" type="ORF">SAMN05216218_105255</name>
</gene>
<dbReference type="GO" id="GO:0016887">
    <property type="term" value="F:ATP hydrolysis activity"/>
    <property type="evidence" value="ECO:0007669"/>
    <property type="project" value="InterPro"/>
</dbReference>
<dbReference type="Proteomes" id="UP000199076">
    <property type="component" value="Unassembled WGS sequence"/>
</dbReference>
<evidence type="ECO:0000256" key="4">
    <source>
        <dbReference type="SAM" id="MobiDB-lite"/>
    </source>
</evidence>
<keyword evidence="7" id="KW-1185">Reference proteome</keyword>
<evidence type="ECO:0000259" key="5">
    <source>
        <dbReference type="Pfam" id="PF13476"/>
    </source>
</evidence>
<dbReference type="PANTHER" id="PTHR32114">
    <property type="entry name" value="ABC TRANSPORTER ABCH.3"/>
    <property type="match status" value="1"/>
</dbReference>
<dbReference type="PANTHER" id="PTHR32114:SF2">
    <property type="entry name" value="ABC TRANSPORTER ABCH.3"/>
    <property type="match status" value="1"/>
</dbReference>
<dbReference type="EMBL" id="FNBK01000005">
    <property type="protein sequence ID" value="SDF34901.1"/>
    <property type="molecule type" value="Genomic_DNA"/>
</dbReference>
<dbReference type="OrthoDB" id="241568at2157"/>
<dbReference type="AlphaFoldDB" id="A0A1G7KCW8"/>
<accession>A0A1G7KCW8</accession>
<proteinExistence type="inferred from homology"/>
<dbReference type="GO" id="GO:0006302">
    <property type="term" value="P:double-strand break repair"/>
    <property type="evidence" value="ECO:0007669"/>
    <property type="project" value="InterPro"/>
</dbReference>
<feature type="domain" description="Rad50/SbcC-type AAA" evidence="5">
    <location>
        <begin position="21"/>
        <end position="231"/>
    </location>
</feature>
<dbReference type="InterPro" id="IPR027417">
    <property type="entry name" value="P-loop_NTPase"/>
</dbReference>
<dbReference type="NCBIfam" id="NF045487">
    <property type="entry name" value="ASRP"/>
    <property type="match status" value="1"/>
</dbReference>
<dbReference type="Gene3D" id="3.40.50.300">
    <property type="entry name" value="P-loop containing nucleotide triphosphate hydrolases"/>
    <property type="match status" value="2"/>
</dbReference>
<dbReference type="RefSeq" id="WP_092690688.1">
    <property type="nucleotide sequence ID" value="NZ_FNBK01000005.1"/>
</dbReference>
<organism evidence="6 7">
    <name type="scientific">Halorientalis regularis</name>
    <dbReference type="NCBI Taxonomy" id="660518"/>
    <lineage>
        <taxon>Archaea</taxon>
        <taxon>Methanobacteriati</taxon>
        <taxon>Methanobacteriota</taxon>
        <taxon>Stenosarchaea group</taxon>
        <taxon>Halobacteria</taxon>
        <taxon>Halobacteriales</taxon>
        <taxon>Haloarculaceae</taxon>
        <taxon>Halorientalis</taxon>
    </lineage>
</organism>
<dbReference type="SUPFAM" id="SSF52540">
    <property type="entry name" value="P-loop containing nucleoside triphosphate hydrolases"/>
    <property type="match status" value="2"/>
</dbReference>
<dbReference type="Pfam" id="PF13476">
    <property type="entry name" value="AAA_23"/>
    <property type="match status" value="1"/>
</dbReference>
<keyword evidence="1 3" id="KW-0175">Coiled coil</keyword>